<dbReference type="GO" id="GO:0016758">
    <property type="term" value="F:hexosyltransferase activity"/>
    <property type="evidence" value="ECO:0007669"/>
    <property type="project" value="TreeGrafter"/>
</dbReference>
<evidence type="ECO:0000256" key="2">
    <source>
        <dbReference type="ARBA" id="ARBA00022679"/>
    </source>
</evidence>
<evidence type="ECO:0000313" key="5">
    <source>
        <dbReference type="Proteomes" id="UP000263336"/>
    </source>
</evidence>
<keyword evidence="1" id="KW-0328">Glycosyltransferase</keyword>
<comment type="caution">
    <text evidence="4">The sequence shown here is derived from an EMBL/GenBank/DDBJ whole genome shotgun (WGS) entry which is preliminary data.</text>
</comment>
<dbReference type="PANTHER" id="PTHR34136">
    <property type="match status" value="1"/>
</dbReference>
<proteinExistence type="predicted"/>
<dbReference type="CDD" id="cd06533">
    <property type="entry name" value="Glyco_transf_WecG_TagA"/>
    <property type="match status" value="1"/>
</dbReference>
<gene>
    <name evidence="4" type="ORF">DEP93_03650</name>
</gene>
<keyword evidence="2" id="KW-0808">Transferase</keyword>
<dbReference type="EMBL" id="DOZN01000023">
    <property type="protein sequence ID" value="HCC42542.1"/>
    <property type="molecule type" value="Genomic_DNA"/>
</dbReference>
<name>A0A3D0ZR79_UNCKA</name>
<dbReference type="PANTHER" id="PTHR34136:SF1">
    <property type="entry name" value="UDP-N-ACETYL-D-MANNOSAMINURONIC ACID TRANSFERASE"/>
    <property type="match status" value="1"/>
</dbReference>
<evidence type="ECO:0000256" key="3">
    <source>
        <dbReference type="SAM" id="Phobius"/>
    </source>
</evidence>
<keyword evidence="3" id="KW-1133">Transmembrane helix</keyword>
<dbReference type="InterPro" id="IPR004629">
    <property type="entry name" value="WecG_TagA_CpsF"/>
</dbReference>
<dbReference type="Pfam" id="PF03808">
    <property type="entry name" value="Glyco_tran_WecG"/>
    <property type="match status" value="1"/>
</dbReference>
<dbReference type="AlphaFoldDB" id="A0A3D0ZR79"/>
<sequence length="364" mass="40503">MPNITAIVNIFSKMLIFFFFSALIMPILPENGDKVLIFSGKTVIPNGGRFGMGFLARPPSMYNYSYMTCGRRVNILGVNVDMGCDVAGVMEKIETVLLQDGPHYICTTNPEFIMSAQNDPEFRDMINGADMSLPDGAGVVMADYYLRKMSEVGKNRAVRFLAGLGAGLETAAGSFSKSMKFAPKVTGVRLSEEIFKLSADKGYSVFLLGGMVRDWKGKPSDSKPRDIAIQTAEKIRRDYPGINIVGASSTFSFKEEDDERTLEYIKECMSRTGDEVLDFILVAYGHKKQEAWVRRNLGKIPCRIGIGVGGTFDYLSGVSKKPGDKITQFNLEWLFRLCTQPWRLSRIVTAFPLFPIKVFLSSLK</sequence>
<organism evidence="4 5">
    <name type="scientific">candidate division WWE3 bacterium</name>
    <dbReference type="NCBI Taxonomy" id="2053526"/>
    <lineage>
        <taxon>Bacteria</taxon>
        <taxon>Katanobacteria</taxon>
    </lineage>
</organism>
<keyword evidence="3" id="KW-0812">Transmembrane</keyword>
<dbReference type="NCBIfam" id="TIGR00696">
    <property type="entry name" value="wecG_tagA_cpsF"/>
    <property type="match status" value="1"/>
</dbReference>
<reference evidence="4 5" key="1">
    <citation type="journal article" date="2018" name="Nat. Biotechnol.">
        <title>A standardized bacterial taxonomy based on genome phylogeny substantially revises the tree of life.</title>
        <authorList>
            <person name="Parks D.H."/>
            <person name="Chuvochina M."/>
            <person name="Waite D.W."/>
            <person name="Rinke C."/>
            <person name="Skarshewski A."/>
            <person name="Chaumeil P.A."/>
            <person name="Hugenholtz P."/>
        </authorList>
    </citation>
    <scope>NUCLEOTIDE SEQUENCE [LARGE SCALE GENOMIC DNA]</scope>
    <source>
        <strain evidence="4">UBA11701</strain>
    </source>
</reference>
<evidence type="ECO:0000256" key="1">
    <source>
        <dbReference type="ARBA" id="ARBA00022676"/>
    </source>
</evidence>
<feature type="transmembrane region" description="Helical" evidence="3">
    <location>
        <begin position="6"/>
        <end position="28"/>
    </location>
</feature>
<dbReference type="Proteomes" id="UP000263336">
    <property type="component" value="Unassembled WGS sequence"/>
</dbReference>
<evidence type="ECO:0008006" key="6">
    <source>
        <dbReference type="Google" id="ProtNLM"/>
    </source>
</evidence>
<keyword evidence="3" id="KW-0472">Membrane</keyword>
<accession>A0A3D0ZR79</accession>
<protein>
    <recommendedName>
        <fullName evidence="6">Glycosyltransferase</fullName>
    </recommendedName>
</protein>
<evidence type="ECO:0000313" key="4">
    <source>
        <dbReference type="EMBL" id="HCC42542.1"/>
    </source>
</evidence>